<dbReference type="Proteomes" id="UP000683557">
    <property type="component" value="Chromosome"/>
</dbReference>
<feature type="domain" description="Aminoglycoside phosphotransferase" evidence="3">
    <location>
        <begin position="242"/>
        <end position="452"/>
    </location>
</feature>
<keyword evidence="2" id="KW-0812">Transmembrane</keyword>
<evidence type="ECO:0000259" key="3">
    <source>
        <dbReference type="Pfam" id="PF01636"/>
    </source>
</evidence>
<proteinExistence type="predicted"/>
<keyword evidence="5" id="KW-1185">Reference proteome</keyword>
<evidence type="ECO:0000256" key="1">
    <source>
        <dbReference type="SAM" id="MobiDB-lite"/>
    </source>
</evidence>
<evidence type="ECO:0000313" key="4">
    <source>
        <dbReference type="EMBL" id="QWV91845.1"/>
    </source>
</evidence>
<sequence>MSCAEATVRGGATPEAAAASETRRDTEGAAGGVLVIGERLGHLRELHAGAVPADSLPSDPSELEPFSTILLHSSALRSSRELPALLEGRAGGAANRVVVIVAENPLLSRGRGEDPCPLTFAERWQLFRGRLERLCPEAVPLSRRFLAAAGGEGLQELVAADFSGRPTRYDAFPAASLTRKGVLARFLARRAVVVVLPSASWGRMLIGDVVDMVSAHVGGSSACFVERVDVRSRGAVVLFLAEQGTGRRFVARLVFDAASDAIIARNAQYLGYLRSLGDAALQRLIPTPLGRRTRPGVTVYLETKLPGELAWKRLTPWIRRRTDRDMELFLTRLAEASGHRVLLDQATLDALFREDMEVIRACPAIDQSFFDSLCTTVSGIKKALLGRSLELVSSHGDFGYGNVLVHPVTGTVRGVIDWDTGRKSEFPAVDLVNHYIQKERIRRGCNFFAAFEAVLALPLAGLPLAAFYLGCGQGALLHYVTFLRYLARSARYHKLFQAHCGEYVAAHQMLLAREPL</sequence>
<evidence type="ECO:0000256" key="2">
    <source>
        <dbReference type="SAM" id="Phobius"/>
    </source>
</evidence>
<keyword evidence="2" id="KW-0472">Membrane</keyword>
<dbReference type="EMBL" id="CP076723">
    <property type="protein sequence ID" value="QWV91845.1"/>
    <property type="molecule type" value="Genomic_DNA"/>
</dbReference>
<gene>
    <name evidence="4" type="ORF">KP004_11435</name>
</gene>
<organism evidence="4 5">
    <name type="scientific">Geomonas oryzisoli</name>
    <dbReference type="NCBI Taxonomy" id="2847992"/>
    <lineage>
        <taxon>Bacteria</taxon>
        <taxon>Pseudomonadati</taxon>
        <taxon>Thermodesulfobacteriota</taxon>
        <taxon>Desulfuromonadia</taxon>
        <taxon>Geobacterales</taxon>
        <taxon>Geobacteraceae</taxon>
        <taxon>Geomonas</taxon>
    </lineage>
</organism>
<evidence type="ECO:0000313" key="5">
    <source>
        <dbReference type="Proteomes" id="UP000683557"/>
    </source>
</evidence>
<dbReference type="RefSeq" id="WP_216798675.1">
    <property type="nucleotide sequence ID" value="NZ_CP076723.1"/>
</dbReference>
<keyword evidence="2" id="KW-1133">Transmembrane helix</keyword>
<feature type="region of interest" description="Disordered" evidence="1">
    <location>
        <begin position="1"/>
        <end position="25"/>
    </location>
</feature>
<reference evidence="4 5" key="1">
    <citation type="submission" date="2021-06" db="EMBL/GenBank/DDBJ databases">
        <title>Gemonas diversity in paddy soil.</title>
        <authorList>
            <person name="Liu G."/>
        </authorList>
    </citation>
    <scope>NUCLEOTIDE SEQUENCE [LARGE SCALE GENOMIC DNA]</scope>
    <source>
        <strain evidence="4 5">RG10</strain>
    </source>
</reference>
<protein>
    <submittedName>
        <fullName evidence="4">Aminoglycoside phosphotransferase family protein</fullName>
    </submittedName>
</protein>
<name>A0ABX8J8J4_9BACT</name>
<feature type="transmembrane region" description="Helical" evidence="2">
    <location>
        <begin position="467"/>
        <end position="487"/>
    </location>
</feature>
<dbReference type="Pfam" id="PF01636">
    <property type="entry name" value="APH"/>
    <property type="match status" value="1"/>
</dbReference>
<dbReference type="InterPro" id="IPR002575">
    <property type="entry name" value="Aminoglycoside_PTrfase"/>
</dbReference>
<accession>A0ABX8J8J4</accession>